<proteinExistence type="predicted"/>
<comment type="caution">
    <text evidence="1">The sequence shown here is derived from an EMBL/GenBank/DDBJ whole genome shotgun (WGS) entry which is preliminary data.</text>
</comment>
<evidence type="ECO:0000313" key="1">
    <source>
        <dbReference type="EMBL" id="KAF2631777.1"/>
    </source>
</evidence>
<evidence type="ECO:0000313" key="2">
    <source>
        <dbReference type="Proteomes" id="UP000799754"/>
    </source>
</evidence>
<name>A0ACB6SFB0_9PLEO</name>
<sequence length="1139" mass="124645">MAFASYSPHREGGTMHLDLPSPTYRLDGTHFAHLQQLRRSLSRSPSKPSRFQLHKSDSPRSPISPLALARAFSPKAHKPTSPIKTFPESPLGQAMPAKKKFTLRRSTANFKASPRIRQNSKSPRRNVLGDSPTGGNSTTPFYTRSTLGQENDTPARPSSSESLESMDTDCRKFGLNDQPIKFEFAQRRPDLSPGAPVKSSPLKRNDGVMNLSGTPTGFSPVAKRRSLHSVSNLGNDFESIFGEPPSRNSIHAVQSPMENEETRNGFDFSTPSQSPMRRATSLRKSTVMQRNANSPRPKPAFDGEFVMPGLAASKSRNRMSLDGAIGQSTTPTQTPFRKSTFDAGRMGLPTPFVRNTAGASQPHPLSHAHTPSSTTSSVGGFTPMAPPRAPHFAAPPSRPNQSHQFSRSLPIGVPRPHAPEGEHDSFDTPFKSVQQAPVAFSTGLMSKKNRNADEPANVYVMPDTPSKRQSYPPAQADRTDVIDTPLVKRGGSLFGDWNRPQPQFGTTSTPFSAHVSKFSTESFGKGTSVFGNMGGSLQRRGSIVSVDGDDDLPDSQSPTANRTMVDTMADTDASVDDMPPTPTKGHGASSRRSKESSLRRKTFRSRPTIGNDTFAAPEIVNDFNSSHDESTSPPREHLDSADCNSSSVQASLARTRFLRRTKTLARPSPLSQQILRTSLLLPTYKINVNQPLASIISFGSSSPGSPGLDSSFQPAEQNRLSIVGNRRGSMNFNSSISTFPPATPTTPRDHSVFFAENRGAIPIGLTKNDVDEAISSRFHEVKELDGGEGEFSKVYRVSQPVQGSTPNSPAGSQVWVVKKSKKPYTGKGDRERKMREVEILYALRGNDHVLNVDDHWEANAHLYIQTEYCEGGNLRRFLDTVGYSSRLDDFRIWKILLELSQGLTFIHNSGYIHLDLKPANILIDFGGLLKIADFGLASSWPAPKGIDGEGDRHYLAPEALCGRFDKPADVFALGMMLTEIAGNCVIPENGTYWTKLRSGEFDHVLPSLTWSADSSTLSRDGNGDPIPDSLDTFLMSDEPQPTVQVRTASSPEEELARAPKFMIDYTDPNTMDQVVKAMLHPDPDQRPTAEQVLQCFGCQWVDHRRRAGATIYEGNFGPGEDVLATYALDNADADMMDMS</sequence>
<gene>
    <name evidence="1" type="ORF">BU25DRAFT_437464</name>
</gene>
<dbReference type="Proteomes" id="UP000799754">
    <property type="component" value="Unassembled WGS sequence"/>
</dbReference>
<accession>A0ACB6SFB0</accession>
<dbReference type="EMBL" id="MU006704">
    <property type="protein sequence ID" value="KAF2631777.1"/>
    <property type="molecule type" value="Genomic_DNA"/>
</dbReference>
<organism evidence="1 2">
    <name type="scientific">Macroventuria anomochaeta</name>
    <dbReference type="NCBI Taxonomy" id="301207"/>
    <lineage>
        <taxon>Eukaryota</taxon>
        <taxon>Fungi</taxon>
        <taxon>Dikarya</taxon>
        <taxon>Ascomycota</taxon>
        <taxon>Pezizomycotina</taxon>
        <taxon>Dothideomycetes</taxon>
        <taxon>Pleosporomycetidae</taxon>
        <taxon>Pleosporales</taxon>
        <taxon>Pleosporineae</taxon>
        <taxon>Didymellaceae</taxon>
        <taxon>Macroventuria</taxon>
    </lineage>
</organism>
<reference evidence="1" key="1">
    <citation type="journal article" date="2020" name="Stud. Mycol.">
        <title>101 Dothideomycetes genomes: a test case for predicting lifestyles and emergence of pathogens.</title>
        <authorList>
            <person name="Haridas S."/>
            <person name="Albert R."/>
            <person name="Binder M."/>
            <person name="Bloem J."/>
            <person name="Labutti K."/>
            <person name="Salamov A."/>
            <person name="Andreopoulos B."/>
            <person name="Baker S."/>
            <person name="Barry K."/>
            <person name="Bills G."/>
            <person name="Bluhm B."/>
            <person name="Cannon C."/>
            <person name="Castanera R."/>
            <person name="Culley D."/>
            <person name="Daum C."/>
            <person name="Ezra D."/>
            <person name="Gonzalez J."/>
            <person name="Henrissat B."/>
            <person name="Kuo A."/>
            <person name="Liang C."/>
            <person name="Lipzen A."/>
            <person name="Lutzoni F."/>
            <person name="Magnuson J."/>
            <person name="Mondo S."/>
            <person name="Nolan M."/>
            <person name="Ohm R."/>
            <person name="Pangilinan J."/>
            <person name="Park H.-J."/>
            <person name="Ramirez L."/>
            <person name="Alfaro M."/>
            <person name="Sun H."/>
            <person name="Tritt A."/>
            <person name="Yoshinaga Y."/>
            <person name="Zwiers L.-H."/>
            <person name="Turgeon B."/>
            <person name="Goodwin S."/>
            <person name="Spatafora J."/>
            <person name="Crous P."/>
            <person name="Grigoriev I."/>
        </authorList>
    </citation>
    <scope>NUCLEOTIDE SEQUENCE</scope>
    <source>
        <strain evidence="1">CBS 525.71</strain>
    </source>
</reference>
<keyword evidence="2" id="KW-1185">Reference proteome</keyword>
<protein>
    <submittedName>
        <fullName evidence="1">Membrane-associated tyrosine</fullName>
    </submittedName>
</protein>